<keyword evidence="3" id="KW-1185">Reference proteome</keyword>
<dbReference type="Proteomes" id="UP001165384">
    <property type="component" value="Unassembled WGS sequence"/>
</dbReference>
<dbReference type="InterPro" id="IPR046132">
    <property type="entry name" value="DUF6129"/>
</dbReference>
<proteinExistence type="predicted"/>
<sequence>MITPTQLAHVGEAALLDARAASLRQRFPKLHFTECSEDDISPRYKAAFTVDGYDLYLITGASGHCLELTNDAGSATGILIASKVDDE</sequence>
<feature type="domain" description="DUF6129" evidence="1">
    <location>
        <begin position="20"/>
        <end position="72"/>
    </location>
</feature>
<dbReference type="EMBL" id="JAKLTN010000001">
    <property type="protein sequence ID" value="MCG2576935.1"/>
    <property type="molecule type" value="Genomic_DNA"/>
</dbReference>
<evidence type="ECO:0000313" key="2">
    <source>
        <dbReference type="EMBL" id="MCG2576935.1"/>
    </source>
</evidence>
<protein>
    <submittedName>
        <fullName evidence="2">DUF6129 family protein</fullName>
    </submittedName>
</protein>
<comment type="caution">
    <text evidence="2">The sequence shown here is derived from an EMBL/GenBank/DDBJ whole genome shotgun (WGS) entry which is preliminary data.</text>
</comment>
<gene>
    <name evidence="2" type="ORF">LZ012_08000</name>
</gene>
<name>A0ABS9K1M3_9RHOO</name>
<reference evidence="2" key="1">
    <citation type="submission" date="2022-01" db="EMBL/GenBank/DDBJ databases">
        <authorList>
            <person name="Jo J.-H."/>
            <person name="Im W.-T."/>
        </authorList>
    </citation>
    <scope>NUCLEOTIDE SEQUENCE</scope>
    <source>
        <strain evidence="2">XY25</strain>
    </source>
</reference>
<dbReference type="Pfam" id="PF19624">
    <property type="entry name" value="DUF6129"/>
    <property type="match status" value="1"/>
</dbReference>
<evidence type="ECO:0000259" key="1">
    <source>
        <dbReference type="Pfam" id="PF19624"/>
    </source>
</evidence>
<dbReference type="RefSeq" id="WP_275709376.1">
    <property type="nucleotide sequence ID" value="NZ_JAKLTN010000001.1"/>
</dbReference>
<accession>A0ABS9K1M3</accession>
<evidence type="ECO:0000313" key="3">
    <source>
        <dbReference type="Proteomes" id="UP001165384"/>
    </source>
</evidence>
<organism evidence="2 3">
    <name type="scientific">Dechloromonas hankyongensis</name>
    <dbReference type="NCBI Taxonomy" id="2908002"/>
    <lineage>
        <taxon>Bacteria</taxon>
        <taxon>Pseudomonadati</taxon>
        <taxon>Pseudomonadota</taxon>
        <taxon>Betaproteobacteria</taxon>
        <taxon>Rhodocyclales</taxon>
        <taxon>Azonexaceae</taxon>
        <taxon>Dechloromonas</taxon>
    </lineage>
</organism>